<proteinExistence type="evidence at transcript level"/>
<sequence>MDTHFGLLIASLAILHTANAVINKDYLEKVVTAKDKCLKEFNVDDSVVEDFIVKYNKPQSESGKCMVACFMEERGMMKDGKTITEQVMLDNQEKWIAATHVNMGKEVIDTCDKEVPNEENDKCDLAVDYMMCLVKRGDEAGLPKMDVAQLKH</sequence>
<keyword evidence="1 2" id="KW-0732">Signal</keyword>
<evidence type="ECO:0000256" key="1">
    <source>
        <dbReference type="ARBA" id="ARBA00022729"/>
    </source>
</evidence>
<reference evidence="3" key="1">
    <citation type="submission" date="2009-08" db="EMBL/GenBank/DDBJ databases">
        <authorList>
            <person name="Gu S.-H."/>
            <person name="Zhang Y.-J."/>
            <person name="Guo Y.-Y."/>
        </authorList>
    </citation>
    <scope>NUCLEOTIDE SEQUENCE</scope>
</reference>
<name>F4Y5P6_ADELI</name>
<reference evidence="3" key="2">
    <citation type="journal article" date="2011" name="Insect Biochem. Mol. Biol.">
        <title>Identification and tissue distribution of odorant binding protein genes in the lucerne plant bug Adelphocoris lineolatus (Goeze).</title>
        <authorList>
            <person name="Gu S.H."/>
            <person name="Wang S.P."/>
            <person name="Zhang X.Y."/>
            <person name="Wu K.M."/>
            <person name="Guo Y.Y."/>
            <person name="Zhou J.J."/>
            <person name="Zhang Y.J."/>
        </authorList>
    </citation>
    <scope>NUCLEOTIDE SEQUENCE</scope>
</reference>
<dbReference type="GO" id="GO:0005549">
    <property type="term" value="F:odorant binding"/>
    <property type="evidence" value="ECO:0007669"/>
    <property type="project" value="InterPro"/>
</dbReference>
<dbReference type="InterPro" id="IPR006170">
    <property type="entry name" value="PBP/GOBP"/>
</dbReference>
<dbReference type="SMART" id="SM00708">
    <property type="entry name" value="PhBP"/>
    <property type="match status" value="1"/>
</dbReference>
<protein>
    <submittedName>
        <fullName evidence="3">Odorant binding protein 8</fullName>
    </submittedName>
</protein>
<organism evidence="3">
    <name type="scientific">Adelphocoris lineolatus</name>
    <name type="common">Alfalfa plant bug</name>
    <dbReference type="NCBI Taxonomy" id="236346"/>
    <lineage>
        <taxon>Eukaryota</taxon>
        <taxon>Metazoa</taxon>
        <taxon>Ecdysozoa</taxon>
        <taxon>Arthropoda</taxon>
        <taxon>Hexapoda</taxon>
        <taxon>Insecta</taxon>
        <taxon>Pterygota</taxon>
        <taxon>Neoptera</taxon>
        <taxon>Paraneoptera</taxon>
        <taxon>Hemiptera</taxon>
        <taxon>Heteroptera</taxon>
        <taxon>Panheteroptera</taxon>
        <taxon>Cimicomorpha</taxon>
        <taxon>Miridae</taxon>
        <taxon>Mirini</taxon>
        <taxon>Adelphocoris</taxon>
    </lineage>
</organism>
<dbReference type="Pfam" id="PF01395">
    <property type="entry name" value="PBP_GOBP"/>
    <property type="match status" value="1"/>
</dbReference>
<dbReference type="InterPro" id="IPR036728">
    <property type="entry name" value="PBP_GOBP_sf"/>
</dbReference>
<dbReference type="EMBL" id="GQ477029">
    <property type="protein sequence ID" value="ACZ58079.1"/>
    <property type="molecule type" value="mRNA"/>
</dbReference>
<feature type="chain" id="PRO_5003324642" evidence="2">
    <location>
        <begin position="21"/>
        <end position="152"/>
    </location>
</feature>
<feature type="signal peptide" evidence="2">
    <location>
        <begin position="1"/>
        <end position="20"/>
    </location>
</feature>
<accession>F4Y5P6</accession>
<dbReference type="SUPFAM" id="SSF47565">
    <property type="entry name" value="Insect pheromone/odorant-binding proteins"/>
    <property type="match status" value="1"/>
</dbReference>
<dbReference type="PANTHER" id="PTHR11857">
    <property type="entry name" value="ODORANT BINDING PROTEIN-RELATED"/>
    <property type="match status" value="1"/>
</dbReference>
<dbReference type="GO" id="GO:0007608">
    <property type="term" value="P:sensory perception of smell"/>
    <property type="evidence" value="ECO:0007669"/>
    <property type="project" value="TreeGrafter"/>
</dbReference>
<dbReference type="GO" id="GO:0005615">
    <property type="term" value="C:extracellular space"/>
    <property type="evidence" value="ECO:0007669"/>
    <property type="project" value="TreeGrafter"/>
</dbReference>
<dbReference type="Gene3D" id="1.10.238.20">
    <property type="entry name" value="Pheromone/general odorant binding protein domain"/>
    <property type="match status" value="1"/>
</dbReference>
<evidence type="ECO:0000256" key="2">
    <source>
        <dbReference type="SAM" id="SignalP"/>
    </source>
</evidence>
<evidence type="ECO:0000313" key="3">
    <source>
        <dbReference type="EMBL" id="ACZ58079.1"/>
    </source>
</evidence>
<dbReference type="AlphaFoldDB" id="F4Y5P6"/>
<dbReference type="CDD" id="cd23992">
    <property type="entry name" value="PBP_GOBP"/>
    <property type="match status" value="1"/>
</dbReference>